<gene>
    <name evidence="10" type="ORF">A6A05_15110</name>
</gene>
<dbReference type="STRING" id="1437059.A6A05_15110"/>
<evidence type="ECO:0000313" key="10">
    <source>
        <dbReference type="EMBL" id="OAN48541.1"/>
    </source>
</evidence>
<dbReference type="InterPro" id="IPR003594">
    <property type="entry name" value="HATPase_dom"/>
</dbReference>
<feature type="transmembrane region" description="Helical" evidence="8">
    <location>
        <begin position="163"/>
        <end position="184"/>
    </location>
</feature>
<keyword evidence="11" id="KW-1185">Reference proteome</keyword>
<keyword evidence="4" id="KW-0808">Transferase</keyword>
<dbReference type="GO" id="GO:0005886">
    <property type="term" value="C:plasma membrane"/>
    <property type="evidence" value="ECO:0007669"/>
    <property type="project" value="TreeGrafter"/>
</dbReference>
<protein>
    <recommendedName>
        <fullName evidence="2">histidine kinase</fullName>
        <ecNumber evidence="2">2.7.13.3</ecNumber>
    </recommendedName>
</protein>
<dbReference type="SMART" id="SM00387">
    <property type="entry name" value="HATPase_c"/>
    <property type="match status" value="1"/>
</dbReference>
<evidence type="ECO:0000256" key="2">
    <source>
        <dbReference type="ARBA" id="ARBA00012438"/>
    </source>
</evidence>
<keyword evidence="7 8" id="KW-1133">Transmembrane helix</keyword>
<dbReference type="InterPro" id="IPR003661">
    <property type="entry name" value="HisK_dim/P_dom"/>
</dbReference>
<comment type="catalytic activity">
    <reaction evidence="1">
        <text>ATP + protein L-histidine = ADP + protein N-phospho-L-histidine.</text>
        <dbReference type="EC" id="2.7.13.3"/>
    </reaction>
</comment>
<evidence type="ECO:0000256" key="5">
    <source>
        <dbReference type="ARBA" id="ARBA00022692"/>
    </source>
</evidence>
<sequence length="444" mass="47335">MGASSSLRARLILAATLWVVAGLVAAGLVLRLSFEDSLQRTFQLRLLSSLRALVAAAEVAPDGHIAVNRSLGDPRFDQPYAGWYWQISGSKGPPVRSRSLWDFDLPVEPPSADGQARFGTAIGPQGERLLTAERDLTFASNPEPVHVVVAATRRDLDAEIARFDTVLLLSFACLGAGLVVAVWFQAGFGLKPLSRLADDLAALRRTPGGRLNGPFPAEIAPLAEALNTVLDHDADLIERARTHVGNLAHGLKTPLAVVKAELDSGQADPAQIDAQVERISRMVEHHLTRARTEATLTRVAGSEVAVAPIAGDVARTLARVHPTITIRVEVDSTVTFPAESDDLAEMIGNLAENACKWAGSRVVIRARSGLVSIEDDGPGLSEAECQAVTRRGARLDEAIPGHGLGLSIVADLARLYGARLELGRSDLGGLRAEIRLDEGQHQGQ</sequence>
<dbReference type="Proteomes" id="UP000078543">
    <property type="component" value="Unassembled WGS sequence"/>
</dbReference>
<dbReference type="PANTHER" id="PTHR45436:SF5">
    <property type="entry name" value="SENSOR HISTIDINE KINASE TRCS"/>
    <property type="match status" value="1"/>
</dbReference>
<dbReference type="SUPFAM" id="SSF47384">
    <property type="entry name" value="Homodimeric domain of signal transducing histidine kinase"/>
    <property type="match status" value="1"/>
</dbReference>
<dbReference type="AlphaFoldDB" id="A0A178MIJ8"/>
<dbReference type="PROSITE" id="PS50109">
    <property type="entry name" value="HIS_KIN"/>
    <property type="match status" value="1"/>
</dbReference>
<dbReference type="InterPro" id="IPR050428">
    <property type="entry name" value="TCS_sensor_his_kinase"/>
</dbReference>
<evidence type="ECO:0000256" key="4">
    <source>
        <dbReference type="ARBA" id="ARBA00022679"/>
    </source>
</evidence>
<dbReference type="OrthoDB" id="9809567at2"/>
<dbReference type="RefSeq" id="WP_068502804.1">
    <property type="nucleotide sequence ID" value="NZ_LWQU01000160.1"/>
</dbReference>
<evidence type="ECO:0000256" key="8">
    <source>
        <dbReference type="SAM" id="Phobius"/>
    </source>
</evidence>
<reference evidence="10 11" key="1">
    <citation type="submission" date="2016-04" db="EMBL/GenBank/DDBJ databases">
        <title>Draft genome sequence of freshwater magnetotactic bacteria Magnetospirillum marisnigri SP-1 and Magnetospirillum moscoviense BB-1.</title>
        <authorList>
            <person name="Koziaeva V."/>
            <person name="Dziuba M.V."/>
            <person name="Ivanov T.M."/>
            <person name="Kuznetsov B."/>
            <person name="Grouzdev D.S."/>
        </authorList>
    </citation>
    <scope>NUCLEOTIDE SEQUENCE [LARGE SCALE GENOMIC DNA]</scope>
    <source>
        <strain evidence="10 11">BB-1</strain>
    </source>
</reference>
<keyword evidence="3" id="KW-0597">Phosphoprotein</keyword>
<feature type="transmembrane region" description="Helical" evidence="8">
    <location>
        <begin position="12"/>
        <end position="34"/>
    </location>
</feature>
<evidence type="ECO:0000259" key="9">
    <source>
        <dbReference type="PROSITE" id="PS50109"/>
    </source>
</evidence>
<name>A0A178MIJ8_9PROT</name>
<dbReference type="InterPro" id="IPR036097">
    <property type="entry name" value="HisK_dim/P_sf"/>
</dbReference>
<evidence type="ECO:0000256" key="3">
    <source>
        <dbReference type="ARBA" id="ARBA00022553"/>
    </source>
</evidence>
<organism evidence="10 11">
    <name type="scientific">Magnetospirillum moscoviense</name>
    <dbReference type="NCBI Taxonomy" id="1437059"/>
    <lineage>
        <taxon>Bacteria</taxon>
        <taxon>Pseudomonadati</taxon>
        <taxon>Pseudomonadota</taxon>
        <taxon>Alphaproteobacteria</taxon>
        <taxon>Rhodospirillales</taxon>
        <taxon>Rhodospirillaceae</taxon>
        <taxon>Magnetospirillum</taxon>
    </lineage>
</organism>
<dbReference type="SUPFAM" id="SSF55874">
    <property type="entry name" value="ATPase domain of HSP90 chaperone/DNA topoisomerase II/histidine kinase"/>
    <property type="match status" value="1"/>
</dbReference>
<dbReference type="GO" id="GO:0000155">
    <property type="term" value="F:phosphorelay sensor kinase activity"/>
    <property type="evidence" value="ECO:0007669"/>
    <property type="project" value="InterPro"/>
</dbReference>
<keyword evidence="8" id="KW-0472">Membrane</keyword>
<dbReference type="Pfam" id="PF02518">
    <property type="entry name" value="HATPase_c"/>
    <property type="match status" value="1"/>
</dbReference>
<dbReference type="Gene3D" id="1.10.287.130">
    <property type="match status" value="1"/>
</dbReference>
<evidence type="ECO:0000313" key="11">
    <source>
        <dbReference type="Proteomes" id="UP000078543"/>
    </source>
</evidence>
<dbReference type="EMBL" id="LWQU01000160">
    <property type="protein sequence ID" value="OAN48541.1"/>
    <property type="molecule type" value="Genomic_DNA"/>
</dbReference>
<accession>A0A178MIJ8</accession>
<feature type="domain" description="Histidine kinase" evidence="9">
    <location>
        <begin position="246"/>
        <end position="440"/>
    </location>
</feature>
<keyword evidence="5 8" id="KW-0812">Transmembrane</keyword>
<dbReference type="EC" id="2.7.13.3" evidence="2"/>
<dbReference type="CDD" id="cd00082">
    <property type="entry name" value="HisKA"/>
    <property type="match status" value="1"/>
</dbReference>
<dbReference type="InterPro" id="IPR005467">
    <property type="entry name" value="His_kinase_dom"/>
</dbReference>
<keyword evidence="6" id="KW-0418">Kinase</keyword>
<comment type="caution">
    <text evidence="10">The sequence shown here is derived from an EMBL/GenBank/DDBJ whole genome shotgun (WGS) entry which is preliminary data.</text>
</comment>
<dbReference type="PANTHER" id="PTHR45436">
    <property type="entry name" value="SENSOR HISTIDINE KINASE YKOH"/>
    <property type="match status" value="1"/>
</dbReference>
<dbReference type="InterPro" id="IPR036890">
    <property type="entry name" value="HATPase_C_sf"/>
</dbReference>
<evidence type="ECO:0000256" key="1">
    <source>
        <dbReference type="ARBA" id="ARBA00000085"/>
    </source>
</evidence>
<dbReference type="Gene3D" id="3.30.565.10">
    <property type="entry name" value="Histidine kinase-like ATPase, C-terminal domain"/>
    <property type="match status" value="1"/>
</dbReference>
<proteinExistence type="predicted"/>
<evidence type="ECO:0000256" key="7">
    <source>
        <dbReference type="ARBA" id="ARBA00022989"/>
    </source>
</evidence>
<evidence type="ECO:0000256" key="6">
    <source>
        <dbReference type="ARBA" id="ARBA00022777"/>
    </source>
</evidence>